<feature type="domain" description="Zinc finger/thioredoxin putative" evidence="3">
    <location>
        <begin position="1"/>
        <end position="36"/>
    </location>
</feature>
<evidence type="ECO:0000256" key="1">
    <source>
        <dbReference type="SAM" id="MobiDB-lite"/>
    </source>
</evidence>
<keyword evidence="2" id="KW-0472">Membrane</keyword>
<dbReference type="Proteomes" id="UP001193501">
    <property type="component" value="Unassembled WGS sequence"/>
</dbReference>
<keyword evidence="2" id="KW-0812">Transmembrane</keyword>
<feature type="region of interest" description="Disordered" evidence="1">
    <location>
        <begin position="46"/>
        <end position="89"/>
    </location>
</feature>
<name>A0AAE5BVW9_9RHOB</name>
<keyword evidence="5" id="KW-1185">Reference proteome</keyword>
<evidence type="ECO:0000256" key="2">
    <source>
        <dbReference type="SAM" id="Phobius"/>
    </source>
</evidence>
<accession>A0AAE5BVW9</accession>
<organism evidence="4 5">
    <name type="scientific">Stagnihabitans tardus</name>
    <dbReference type="NCBI Taxonomy" id="2699202"/>
    <lineage>
        <taxon>Bacteria</taxon>
        <taxon>Pseudomonadati</taxon>
        <taxon>Pseudomonadota</taxon>
        <taxon>Alphaproteobacteria</taxon>
        <taxon>Rhodobacterales</taxon>
        <taxon>Paracoccaceae</taxon>
        <taxon>Stagnihabitans</taxon>
    </lineage>
</organism>
<feature type="region of interest" description="Disordered" evidence="1">
    <location>
        <begin position="137"/>
        <end position="194"/>
    </location>
</feature>
<feature type="transmembrane region" description="Helical" evidence="2">
    <location>
        <begin position="232"/>
        <end position="253"/>
    </location>
</feature>
<gene>
    <name evidence="4" type="ORF">GV832_11495</name>
</gene>
<protein>
    <recommendedName>
        <fullName evidence="3">Zinc finger/thioredoxin putative domain-containing protein</fullName>
    </recommendedName>
</protein>
<evidence type="ECO:0000313" key="4">
    <source>
        <dbReference type="EMBL" id="NBZ88204.1"/>
    </source>
</evidence>
<dbReference type="NCBIfam" id="TIGR02098">
    <property type="entry name" value="MJ0042_CXXC"/>
    <property type="match status" value="1"/>
</dbReference>
<dbReference type="AlphaFoldDB" id="A0AAE5BVW9"/>
<proteinExistence type="predicted"/>
<evidence type="ECO:0000259" key="3">
    <source>
        <dbReference type="Pfam" id="PF13717"/>
    </source>
</evidence>
<keyword evidence="2" id="KW-1133">Transmembrane helix</keyword>
<dbReference type="RefSeq" id="WP_168775021.1">
    <property type="nucleotide sequence ID" value="NZ_JAABNR010000010.1"/>
</dbReference>
<feature type="compositionally biased region" description="Basic and acidic residues" evidence="1">
    <location>
        <begin position="137"/>
        <end position="153"/>
    </location>
</feature>
<dbReference type="InterPro" id="IPR011723">
    <property type="entry name" value="Znf/thioredoxin_put"/>
</dbReference>
<dbReference type="EMBL" id="JAABNR010000010">
    <property type="protein sequence ID" value="NBZ88204.1"/>
    <property type="molecule type" value="Genomic_DNA"/>
</dbReference>
<evidence type="ECO:0000313" key="5">
    <source>
        <dbReference type="Proteomes" id="UP001193501"/>
    </source>
</evidence>
<dbReference type="Pfam" id="PF13717">
    <property type="entry name" value="Zn_ribbon_4"/>
    <property type="match status" value="1"/>
</dbReference>
<reference evidence="4" key="1">
    <citation type="submission" date="2020-01" db="EMBL/GenBank/DDBJ databases">
        <authorList>
            <person name="Chen W.-M."/>
        </authorList>
    </citation>
    <scope>NUCLEOTIDE SEQUENCE</scope>
    <source>
        <strain evidence="4">CYK-10</strain>
    </source>
</reference>
<sequence>MRLQCPNCDAEYEVDDAAIPASGRDVQCSACGHAWFQEHPHVKAEAEEEEALFGAPSAERDAPEPALAAEDPEAVETPAPQVVAEPETLPAWEPEDVLAAEAAVPLNPVPEPEPAPEPEPLRRSIDESVLAVLREEAEREAAARRGERPRIETQTEMTLTDAPRPTRPLARTSPVVAEPEAQPETLPEAPRKRTLLPEIEEIKSSLNPAADPEDESAARAPATGEGGFRRGFVFALLFAVILLALYVMAPLIVAKLPALKGPMEAYVQAVNSLRRALDTQVRGLIGWLQSLAGGSAG</sequence>
<comment type="caution">
    <text evidence="4">The sequence shown here is derived from an EMBL/GenBank/DDBJ whole genome shotgun (WGS) entry which is preliminary data.</text>
</comment>